<dbReference type="Gene3D" id="3.20.20.140">
    <property type="entry name" value="Metal-dependent hydrolases"/>
    <property type="match status" value="1"/>
</dbReference>
<dbReference type="PANTHER" id="PTHR42924">
    <property type="entry name" value="EXONUCLEASE"/>
    <property type="match status" value="1"/>
</dbReference>
<keyword evidence="4 5" id="KW-0472">Membrane</keyword>
<dbReference type="Proteomes" id="UP000434036">
    <property type="component" value="Unassembled WGS sequence"/>
</dbReference>
<reference evidence="7 8" key="1">
    <citation type="submission" date="2019-12" db="EMBL/GenBank/DDBJ databases">
        <authorList>
            <person name="Yang R."/>
        </authorList>
    </citation>
    <scope>NUCLEOTIDE SEQUENCE [LARGE SCALE GENOMIC DNA]</scope>
    <source>
        <strain evidence="7 8">DONG20-135</strain>
    </source>
</reference>
<evidence type="ECO:0000256" key="5">
    <source>
        <dbReference type="SAM" id="Phobius"/>
    </source>
</evidence>
<dbReference type="GO" id="GO:0035312">
    <property type="term" value="F:5'-3' DNA exonuclease activity"/>
    <property type="evidence" value="ECO:0007669"/>
    <property type="project" value="TreeGrafter"/>
</dbReference>
<evidence type="ECO:0000256" key="4">
    <source>
        <dbReference type="ARBA" id="ARBA00023136"/>
    </source>
</evidence>
<feature type="transmembrane region" description="Helical" evidence="5">
    <location>
        <begin position="46"/>
        <end position="71"/>
    </location>
</feature>
<dbReference type="InterPro" id="IPR004013">
    <property type="entry name" value="PHP_dom"/>
</dbReference>
<dbReference type="EMBL" id="WUUQ01000001">
    <property type="protein sequence ID" value="MXQ72737.1"/>
    <property type="molecule type" value="Genomic_DNA"/>
</dbReference>
<gene>
    <name evidence="7" type="ORF">GSF08_02095</name>
</gene>
<evidence type="ECO:0000259" key="6">
    <source>
        <dbReference type="SMART" id="SM00481"/>
    </source>
</evidence>
<keyword evidence="8" id="KW-1185">Reference proteome</keyword>
<feature type="transmembrane region" description="Helical" evidence="5">
    <location>
        <begin position="83"/>
        <end position="104"/>
    </location>
</feature>
<evidence type="ECO:0000313" key="7">
    <source>
        <dbReference type="EMBL" id="MXQ72737.1"/>
    </source>
</evidence>
<feature type="transmembrane region" description="Helical" evidence="5">
    <location>
        <begin position="145"/>
        <end position="170"/>
    </location>
</feature>
<dbReference type="InterPro" id="IPR010432">
    <property type="entry name" value="RDD"/>
</dbReference>
<keyword evidence="2 5" id="KW-0812">Transmembrane</keyword>
<dbReference type="Pfam" id="PF02811">
    <property type="entry name" value="PHP"/>
    <property type="match status" value="1"/>
</dbReference>
<proteinExistence type="predicted"/>
<comment type="subcellular location">
    <subcellularLocation>
        <location evidence="1">Membrane</location>
        <topology evidence="1">Multi-pass membrane protein</topology>
    </subcellularLocation>
</comment>
<comment type="caution">
    <text evidence="7">The sequence shown here is derived from an EMBL/GenBank/DDBJ whole genome shotgun (WGS) entry which is preliminary data.</text>
</comment>
<dbReference type="GO" id="GO:0016020">
    <property type="term" value="C:membrane"/>
    <property type="evidence" value="ECO:0007669"/>
    <property type="project" value="UniProtKB-SubCell"/>
</dbReference>
<evidence type="ECO:0000313" key="8">
    <source>
        <dbReference type="Proteomes" id="UP000434036"/>
    </source>
</evidence>
<dbReference type="AlphaFoldDB" id="A0A6N8UAA2"/>
<sequence length="510" mass="58720">MENSGIDNYTWKEILTIFFKQRSRHYEKEGRYFISRVTYKDIGKRFVSVLIDCSVMFFPIYLWLIVVLLIFSDILPASLLPVVQIIELGLMIVSLLFFYPLMVVKMNGESLGRYMCNFKIVRRDGHEASGKVLYLREAIGKGLPIFVLSILLGALGVFIWPAVNLLVMLVDPNHRSLADFFLGTRPVVLLEVPANAKIKQVKEAIRQPESLLKKSVNKVDLHMHTTFSDDGEFNVEEIFQLAKRRGVETISITDHNSAKANVIAERMSKLYDIRYIPGIEIDCVYHGRNMHMLGYYIDYKSEMFAKIENQNLKRERDASMKRVMNFEEYTGMKIDVDALLANNRFQTIAGEQIAEQAMNNPKYRNNPLFDPYLHGDRSDMPYVNFYWDYFSQGKPCYVPIQYPDVKVIMQMIKVTGGLSVIAHPYCNFKDDISVIEDLLELGADGVEVFSSYHTNRQMSELLQIARRHDAYITAGSDFHGKVKPKIQIGDTGCPIDGEKILNRFLQFKEK</sequence>
<protein>
    <submittedName>
        <fullName evidence="7">PHP domain-containing protein</fullName>
    </submittedName>
</protein>
<dbReference type="Pfam" id="PF06271">
    <property type="entry name" value="RDD"/>
    <property type="match status" value="1"/>
</dbReference>
<dbReference type="SMART" id="SM00481">
    <property type="entry name" value="POLIIIAc"/>
    <property type="match status" value="1"/>
</dbReference>
<dbReference type="CDD" id="cd07438">
    <property type="entry name" value="PHP_HisPPase_AMP"/>
    <property type="match status" value="1"/>
</dbReference>
<feature type="domain" description="Polymerase/histidinol phosphatase N-terminal" evidence="6">
    <location>
        <begin position="219"/>
        <end position="285"/>
    </location>
</feature>
<name>A0A6N8UAA2_9FIRM</name>
<dbReference type="PANTHER" id="PTHR42924:SF3">
    <property type="entry name" value="POLYMERASE_HISTIDINOL PHOSPHATASE N-TERMINAL DOMAIN-CONTAINING PROTEIN"/>
    <property type="match status" value="1"/>
</dbReference>
<dbReference type="GO" id="GO:0004534">
    <property type="term" value="F:5'-3' RNA exonuclease activity"/>
    <property type="evidence" value="ECO:0007669"/>
    <property type="project" value="TreeGrafter"/>
</dbReference>
<dbReference type="InterPro" id="IPR016195">
    <property type="entry name" value="Pol/histidinol_Pase-like"/>
</dbReference>
<reference evidence="7 8" key="2">
    <citation type="submission" date="2020-01" db="EMBL/GenBank/DDBJ databases">
        <title>Clostridiaceae sp. nov. isolated from the gut of human by culturomics.</title>
        <authorList>
            <person name="Chang Y."/>
        </authorList>
    </citation>
    <scope>NUCLEOTIDE SEQUENCE [LARGE SCALE GENOMIC DNA]</scope>
    <source>
        <strain evidence="7 8">DONG20-135</strain>
    </source>
</reference>
<dbReference type="Gene3D" id="1.10.150.650">
    <property type="match status" value="1"/>
</dbReference>
<dbReference type="RefSeq" id="WP_160624220.1">
    <property type="nucleotide sequence ID" value="NZ_WUUQ01000001.1"/>
</dbReference>
<dbReference type="InterPro" id="IPR003141">
    <property type="entry name" value="Pol/His_phosphatase_N"/>
</dbReference>
<accession>A0A6N8UAA2</accession>
<evidence type="ECO:0000256" key="2">
    <source>
        <dbReference type="ARBA" id="ARBA00022692"/>
    </source>
</evidence>
<dbReference type="InterPro" id="IPR052018">
    <property type="entry name" value="PHP_domain"/>
</dbReference>
<keyword evidence="3 5" id="KW-1133">Transmembrane helix</keyword>
<evidence type="ECO:0000256" key="1">
    <source>
        <dbReference type="ARBA" id="ARBA00004141"/>
    </source>
</evidence>
<dbReference type="SUPFAM" id="SSF89550">
    <property type="entry name" value="PHP domain-like"/>
    <property type="match status" value="1"/>
</dbReference>
<organism evidence="7 8">
    <name type="scientific">Copranaerobaculum intestinale</name>
    <dbReference type="NCBI Taxonomy" id="2692629"/>
    <lineage>
        <taxon>Bacteria</taxon>
        <taxon>Bacillati</taxon>
        <taxon>Bacillota</taxon>
        <taxon>Erysipelotrichia</taxon>
        <taxon>Erysipelotrichales</taxon>
        <taxon>Erysipelotrichaceae</taxon>
        <taxon>Copranaerobaculum</taxon>
    </lineage>
</organism>
<evidence type="ECO:0000256" key="3">
    <source>
        <dbReference type="ARBA" id="ARBA00022989"/>
    </source>
</evidence>